<keyword evidence="1" id="KW-0732">Signal</keyword>
<evidence type="ECO:0000313" key="2">
    <source>
        <dbReference type="EMBL" id="ALU26394.1"/>
    </source>
</evidence>
<protein>
    <recommendedName>
        <fullName evidence="4">Lipoprotein</fullName>
    </recommendedName>
</protein>
<gene>
    <name evidence="2" type="ORF">AS202_09645</name>
</gene>
<sequence>MKKIFLLITCIALGACSSSMSTTMTTTKVNTPLNTEVIVLKLNEEVPTPNTKVGSSKFGDSGFSVNCNLNYILNNARKIAQDFGADVIKITKHKRPNLWSTCHRVNVDYYKTQTLKNNN</sequence>
<evidence type="ECO:0000256" key="1">
    <source>
        <dbReference type="SAM" id="SignalP"/>
    </source>
</evidence>
<evidence type="ECO:0008006" key="4">
    <source>
        <dbReference type="Google" id="ProtNLM"/>
    </source>
</evidence>
<evidence type="ECO:0000313" key="3">
    <source>
        <dbReference type="Proteomes" id="UP000069030"/>
    </source>
</evidence>
<name>A0AAI8C5H4_9FLAO</name>
<dbReference type="Proteomes" id="UP000069030">
    <property type="component" value="Chromosome"/>
</dbReference>
<organism evidence="2 3">
    <name type="scientific">Myroides odoratimimus</name>
    <dbReference type="NCBI Taxonomy" id="76832"/>
    <lineage>
        <taxon>Bacteria</taxon>
        <taxon>Pseudomonadati</taxon>
        <taxon>Bacteroidota</taxon>
        <taxon>Flavobacteriia</taxon>
        <taxon>Flavobacteriales</taxon>
        <taxon>Flavobacteriaceae</taxon>
        <taxon>Myroides</taxon>
    </lineage>
</organism>
<dbReference type="KEGG" id="mod:AS202_09645"/>
<dbReference type="AlphaFoldDB" id="A0AAI8C5H4"/>
<dbReference type="PROSITE" id="PS51257">
    <property type="entry name" value="PROKAR_LIPOPROTEIN"/>
    <property type="match status" value="1"/>
</dbReference>
<feature type="chain" id="PRO_5042596100" description="Lipoprotein" evidence="1">
    <location>
        <begin position="22"/>
        <end position="119"/>
    </location>
</feature>
<reference evidence="2 3" key="1">
    <citation type="journal article" date="2016" name="J. Zhejiang Univ. Sci. B">
        <title>Antibiotic resistance mechanisms of Myroides sp.</title>
        <authorList>
            <person name="Hu S."/>
            <person name="Yuan S."/>
            <person name="Qu H."/>
            <person name="Jiang T."/>
            <person name="Zhou Y."/>
            <person name="Wang M."/>
            <person name="Ming D."/>
        </authorList>
    </citation>
    <scope>NUCLEOTIDE SEQUENCE [LARGE SCALE GENOMIC DNA]</scope>
    <source>
        <strain evidence="2 3">PR63039</strain>
    </source>
</reference>
<dbReference type="RefSeq" id="WP_058699319.1">
    <property type="nucleotide sequence ID" value="NZ_CP013690.1"/>
</dbReference>
<dbReference type="EMBL" id="CP013690">
    <property type="protein sequence ID" value="ALU26394.1"/>
    <property type="molecule type" value="Genomic_DNA"/>
</dbReference>
<feature type="signal peptide" evidence="1">
    <location>
        <begin position="1"/>
        <end position="21"/>
    </location>
</feature>
<proteinExistence type="predicted"/>
<accession>A0AAI8C5H4</accession>